<keyword evidence="3" id="KW-1003">Cell membrane</keyword>
<evidence type="ECO:0000256" key="5">
    <source>
        <dbReference type="ARBA" id="ARBA00022692"/>
    </source>
</evidence>
<evidence type="ECO:0000256" key="1">
    <source>
        <dbReference type="ARBA" id="ARBA00001947"/>
    </source>
</evidence>
<dbReference type="GO" id="GO:0008233">
    <property type="term" value="F:peptidase activity"/>
    <property type="evidence" value="ECO:0007669"/>
    <property type="project" value="UniProtKB-KW"/>
</dbReference>
<feature type="transmembrane region" description="Helical" evidence="12">
    <location>
        <begin position="45"/>
        <end position="66"/>
    </location>
</feature>
<evidence type="ECO:0000256" key="7">
    <source>
        <dbReference type="ARBA" id="ARBA00022801"/>
    </source>
</evidence>
<evidence type="ECO:0000313" key="14">
    <source>
        <dbReference type="EMBL" id="MCP2261953.1"/>
    </source>
</evidence>
<evidence type="ECO:0000256" key="12">
    <source>
        <dbReference type="SAM" id="Phobius"/>
    </source>
</evidence>
<dbReference type="InterPro" id="IPR050083">
    <property type="entry name" value="HtpX_protease"/>
</dbReference>
<dbReference type="RefSeq" id="WP_253673469.1">
    <property type="nucleotide sequence ID" value="NZ_JAMTCP010000053.1"/>
</dbReference>
<sequence length="496" mass="52613">MRVPLRAVLALVLLVGFFVLVLALTVGVAGVAVYALTTGHGVGGIKLGLLAGAVALAVGAAVRSVLRVKPQPYGAVVDRAAQPHLWAVVDELAATARTRGPDEIRLVPEVNAAVFEEAPLLGLREGRRYLMIGLPLLAGLTVSELRAVLAHELGHYSHGHTKLSALTYRATATVSRTVEEVDGVARWILKGYSKLYLLVARSANRQQELHADAASVAAAGREATRNALRRIGALAPAWSFYGDAYLSLAPAAGRTPDLLAGFRSFLADPHRQKALAEIETALLDAEPSSAFDSHPPIRKRIAAVDRLPDPGLPLDQRPAWSLLVDPERAIPAFEEQILIDGLGPRASWDEIVRLAGAEQAAHQARLLARAGTESGAAPAGTLGAVLDAVRRGDGHRLVGWVVKPDLTPEEFAEAVPAVLTDLLAAMVVSALIDAGRAHHELDWGGPWRVRLADGAELDPEEVVRDAATHPAAVPALRDRLVAMGVSLQYSPRPADD</sequence>
<dbReference type="CDD" id="cd07328">
    <property type="entry name" value="M48_Ste24p_like"/>
    <property type="match status" value="1"/>
</dbReference>
<dbReference type="InterPro" id="IPR001915">
    <property type="entry name" value="Peptidase_M48"/>
</dbReference>
<comment type="caution">
    <text evidence="14">The sequence shown here is derived from an EMBL/GenBank/DDBJ whole genome shotgun (WGS) entry which is preliminary data.</text>
</comment>
<comment type="cofactor">
    <cofactor evidence="1">
        <name>Zn(2+)</name>
        <dbReference type="ChEBI" id="CHEBI:29105"/>
    </cofactor>
</comment>
<evidence type="ECO:0000256" key="3">
    <source>
        <dbReference type="ARBA" id="ARBA00022475"/>
    </source>
</evidence>
<keyword evidence="10" id="KW-0482">Metalloprotease</keyword>
<name>A0ABT1I2J2_STRSD</name>
<keyword evidence="7" id="KW-0378">Hydrolase</keyword>
<keyword evidence="4 14" id="KW-0645">Protease</keyword>
<keyword evidence="8" id="KW-0862">Zinc</keyword>
<keyword evidence="5 12" id="KW-0812">Transmembrane</keyword>
<keyword evidence="11 12" id="KW-0472">Membrane</keyword>
<dbReference type="Gene3D" id="3.30.2010.10">
    <property type="entry name" value="Metalloproteases ('zincins'), catalytic domain"/>
    <property type="match status" value="1"/>
</dbReference>
<evidence type="ECO:0000256" key="4">
    <source>
        <dbReference type="ARBA" id="ARBA00022670"/>
    </source>
</evidence>
<keyword evidence="15" id="KW-1185">Reference proteome</keyword>
<protein>
    <submittedName>
        <fullName evidence="14">Zn-dependent protease with chaperone function</fullName>
    </submittedName>
</protein>
<gene>
    <name evidence="14" type="ORF">LX15_005680</name>
</gene>
<proteinExistence type="predicted"/>
<organism evidence="14 15">
    <name type="scientific">Streptoalloteichus tenebrarius (strain ATCC 17920 / DSM 40477 / JCM 4838 / CBS 697.72 / NBRC 16177 / NCIMB 11028 / NRRL B-12390 / A12253. 1 / ISP 5477)</name>
    <name type="common">Streptomyces tenebrarius</name>
    <dbReference type="NCBI Taxonomy" id="1933"/>
    <lineage>
        <taxon>Bacteria</taxon>
        <taxon>Bacillati</taxon>
        <taxon>Actinomycetota</taxon>
        <taxon>Actinomycetes</taxon>
        <taxon>Pseudonocardiales</taxon>
        <taxon>Pseudonocardiaceae</taxon>
        <taxon>Streptoalloteichus</taxon>
    </lineage>
</organism>
<accession>A0ABT1I2J2</accession>
<comment type="subcellular location">
    <subcellularLocation>
        <location evidence="2">Cell membrane</location>
        <topology evidence="2">Multi-pass membrane protein</topology>
    </subcellularLocation>
</comment>
<dbReference type="Proteomes" id="UP001205311">
    <property type="component" value="Unassembled WGS sequence"/>
</dbReference>
<evidence type="ECO:0000259" key="13">
    <source>
        <dbReference type="Pfam" id="PF01435"/>
    </source>
</evidence>
<evidence type="ECO:0000256" key="10">
    <source>
        <dbReference type="ARBA" id="ARBA00023049"/>
    </source>
</evidence>
<dbReference type="PANTHER" id="PTHR43221">
    <property type="entry name" value="PROTEASE HTPX"/>
    <property type="match status" value="1"/>
</dbReference>
<dbReference type="GO" id="GO:0006508">
    <property type="term" value="P:proteolysis"/>
    <property type="evidence" value="ECO:0007669"/>
    <property type="project" value="UniProtKB-KW"/>
</dbReference>
<keyword evidence="9 12" id="KW-1133">Transmembrane helix</keyword>
<dbReference type="EMBL" id="JAMTCP010000053">
    <property type="protein sequence ID" value="MCP2261953.1"/>
    <property type="molecule type" value="Genomic_DNA"/>
</dbReference>
<evidence type="ECO:0000256" key="9">
    <source>
        <dbReference type="ARBA" id="ARBA00022989"/>
    </source>
</evidence>
<evidence type="ECO:0000256" key="11">
    <source>
        <dbReference type="ARBA" id="ARBA00023136"/>
    </source>
</evidence>
<keyword evidence="6" id="KW-0479">Metal-binding</keyword>
<evidence type="ECO:0000313" key="15">
    <source>
        <dbReference type="Proteomes" id="UP001205311"/>
    </source>
</evidence>
<dbReference type="Pfam" id="PF01435">
    <property type="entry name" value="Peptidase_M48"/>
    <property type="match status" value="1"/>
</dbReference>
<evidence type="ECO:0000256" key="6">
    <source>
        <dbReference type="ARBA" id="ARBA00022723"/>
    </source>
</evidence>
<evidence type="ECO:0000256" key="8">
    <source>
        <dbReference type="ARBA" id="ARBA00022833"/>
    </source>
</evidence>
<dbReference type="PANTHER" id="PTHR43221:SF1">
    <property type="entry name" value="PROTEASE HTPX"/>
    <property type="match status" value="1"/>
</dbReference>
<evidence type="ECO:0000256" key="2">
    <source>
        <dbReference type="ARBA" id="ARBA00004651"/>
    </source>
</evidence>
<feature type="domain" description="Peptidase M48" evidence="13">
    <location>
        <begin position="83"/>
        <end position="305"/>
    </location>
</feature>
<reference evidence="14 15" key="1">
    <citation type="submission" date="2022-06" db="EMBL/GenBank/DDBJ databases">
        <title>Genomic Encyclopedia of Archaeal and Bacterial Type Strains, Phase II (KMG-II): from individual species to whole genera.</title>
        <authorList>
            <person name="Goeker M."/>
        </authorList>
    </citation>
    <scope>NUCLEOTIDE SEQUENCE [LARGE SCALE GENOMIC DNA]</scope>
    <source>
        <strain evidence="14 15">DSM 40477</strain>
    </source>
</reference>